<keyword evidence="2 8" id="KW-0812">Transmembrane</keyword>
<feature type="domain" description="G-protein coupled receptors family 1 profile" evidence="9">
    <location>
        <begin position="103"/>
        <end position="326"/>
    </location>
</feature>
<dbReference type="PROSITE" id="PS50262">
    <property type="entry name" value="G_PROTEIN_RECEP_F1_2"/>
    <property type="match status" value="1"/>
</dbReference>
<reference evidence="10 11" key="1">
    <citation type="submission" date="2015-12" db="EMBL/GenBank/DDBJ databases">
        <title>The genome of Folsomia candida.</title>
        <authorList>
            <person name="Faddeeva A."/>
            <person name="Derks M.F."/>
            <person name="Anvar Y."/>
            <person name="Smit S."/>
            <person name="Van Straalen N."/>
            <person name="Roelofs D."/>
        </authorList>
    </citation>
    <scope>NUCLEOTIDE SEQUENCE [LARGE SCALE GENOMIC DNA]</scope>
    <source>
        <strain evidence="10 11">VU population</strain>
        <tissue evidence="10">Whole body</tissue>
    </source>
</reference>
<feature type="transmembrane region" description="Helical" evidence="8">
    <location>
        <begin position="309"/>
        <end position="331"/>
    </location>
</feature>
<organism evidence="10 11">
    <name type="scientific">Folsomia candida</name>
    <name type="common">Springtail</name>
    <dbReference type="NCBI Taxonomy" id="158441"/>
    <lineage>
        <taxon>Eukaryota</taxon>
        <taxon>Metazoa</taxon>
        <taxon>Ecdysozoa</taxon>
        <taxon>Arthropoda</taxon>
        <taxon>Hexapoda</taxon>
        <taxon>Collembola</taxon>
        <taxon>Entomobryomorpha</taxon>
        <taxon>Isotomoidea</taxon>
        <taxon>Isotomidae</taxon>
        <taxon>Proisotominae</taxon>
        <taxon>Folsomia</taxon>
    </lineage>
</organism>
<keyword evidence="6 10" id="KW-0675">Receptor</keyword>
<evidence type="ECO:0000256" key="4">
    <source>
        <dbReference type="ARBA" id="ARBA00023040"/>
    </source>
</evidence>
<evidence type="ECO:0000313" key="11">
    <source>
        <dbReference type="Proteomes" id="UP000198287"/>
    </source>
</evidence>
<feature type="transmembrane region" description="Helical" evidence="8">
    <location>
        <begin position="161"/>
        <end position="186"/>
    </location>
</feature>
<proteinExistence type="predicted"/>
<keyword evidence="3 8" id="KW-1133">Transmembrane helix</keyword>
<dbReference type="InterPro" id="IPR017452">
    <property type="entry name" value="GPCR_Rhodpsn_7TM"/>
</dbReference>
<comment type="subcellular location">
    <subcellularLocation>
        <location evidence="1">Membrane</location>
        <topology evidence="1">Multi-pass membrane protein</topology>
    </subcellularLocation>
</comment>
<feature type="transmembrane region" description="Helical" evidence="8">
    <location>
        <begin position="98"/>
        <end position="121"/>
    </location>
</feature>
<evidence type="ECO:0000256" key="8">
    <source>
        <dbReference type="SAM" id="Phobius"/>
    </source>
</evidence>
<name>A0A226EKN6_FOLCA</name>
<gene>
    <name evidence="10" type="ORF">Fcan01_06545</name>
</gene>
<dbReference type="SUPFAM" id="SSF81321">
    <property type="entry name" value="Family A G protein-coupled receptor-like"/>
    <property type="match status" value="1"/>
</dbReference>
<accession>A0A226EKN6</accession>
<dbReference type="GO" id="GO:0008188">
    <property type="term" value="F:neuropeptide receptor activity"/>
    <property type="evidence" value="ECO:0007669"/>
    <property type="project" value="TreeGrafter"/>
</dbReference>
<feature type="transmembrane region" description="Helical" evidence="8">
    <location>
        <begin position="206"/>
        <end position="232"/>
    </location>
</feature>
<evidence type="ECO:0000256" key="6">
    <source>
        <dbReference type="ARBA" id="ARBA00023170"/>
    </source>
</evidence>
<keyword evidence="5 8" id="KW-0472">Membrane</keyword>
<dbReference type="GO" id="GO:0005886">
    <property type="term" value="C:plasma membrane"/>
    <property type="evidence" value="ECO:0007669"/>
    <property type="project" value="TreeGrafter"/>
</dbReference>
<dbReference type="EMBL" id="LNIX01000003">
    <property type="protein sequence ID" value="OXA57554.1"/>
    <property type="molecule type" value="Genomic_DNA"/>
</dbReference>
<dbReference type="AlphaFoldDB" id="A0A226EKN6"/>
<keyword evidence="7" id="KW-0807">Transducer</keyword>
<evidence type="ECO:0000256" key="5">
    <source>
        <dbReference type="ARBA" id="ARBA00023136"/>
    </source>
</evidence>
<evidence type="ECO:0000256" key="7">
    <source>
        <dbReference type="ARBA" id="ARBA00023224"/>
    </source>
</evidence>
<dbReference type="PANTHER" id="PTHR24238">
    <property type="entry name" value="G-PROTEIN COUPLED RECEPTOR"/>
    <property type="match status" value="1"/>
</dbReference>
<dbReference type="CDD" id="cd00637">
    <property type="entry name" value="7tm_classA_rhodopsin-like"/>
    <property type="match status" value="1"/>
</dbReference>
<dbReference type="Gene3D" id="1.20.1070.10">
    <property type="entry name" value="Rhodopsin 7-helix transmembrane proteins"/>
    <property type="match status" value="1"/>
</dbReference>
<comment type="caution">
    <text evidence="10">The sequence shown here is derived from an EMBL/GenBank/DDBJ whole genome shotgun (WGS) entry which is preliminary data.</text>
</comment>
<keyword evidence="11" id="KW-1185">Reference proteome</keyword>
<dbReference type="Proteomes" id="UP000198287">
    <property type="component" value="Unassembled WGS sequence"/>
</dbReference>
<sequence length="494" mass="55651">MNIRNKDAHRVGRVSLSFLFNNWDHFTVRYKDQRSRNRKPWEESHFVLTTEAGGVLSHAHNSNTIMLNINNSAGGLVYCSSVSQINSTMESNNLRHTITSLLGTTLALATIFLNSFLLYTIFTKSVIRPLNALIANLAFVSIISAGLGAVYISGLDVVLQNLWICSVFSYFRNVGISLISLSVLSISYERVRKVDPSGAGVEGKLLVGRLIGGIWILSLIGAIPSLFVTVLVHHTHSDQTVHYVCMKAPPGDYFCAGLMYEVMRSLIFHVAIPVYMMFELYRIRATLKHFFHFTVPCLRMQRRVRRIRFIYINSMVFVLLWVPFGVGVSIYKNTTLQARYDRFMQHPELDCEDGVRSNSFYILVSLFYCYVLLLPVLIFCSNDAFSSNLQSCKGKKEKHKVLDTNCRDEEDNTCGDIGNTVTRREGDTTFARTSVSGGDEFIVMNLQQNGLSIEDDRKWKEKASSDDKLKMSVSTNTIEDGNTCPSCVPGEVLI</sequence>
<evidence type="ECO:0000259" key="9">
    <source>
        <dbReference type="PROSITE" id="PS50262"/>
    </source>
</evidence>
<keyword evidence="4" id="KW-0297">G-protein coupled receptor</keyword>
<protein>
    <submittedName>
        <fullName evidence="10">Substance-K receptor</fullName>
    </submittedName>
</protein>
<evidence type="ECO:0000256" key="2">
    <source>
        <dbReference type="ARBA" id="ARBA00022692"/>
    </source>
</evidence>
<evidence type="ECO:0000256" key="1">
    <source>
        <dbReference type="ARBA" id="ARBA00004141"/>
    </source>
</evidence>
<evidence type="ECO:0000313" key="10">
    <source>
        <dbReference type="EMBL" id="OXA57554.1"/>
    </source>
</evidence>
<feature type="transmembrane region" description="Helical" evidence="8">
    <location>
        <begin position="133"/>
        <end position="155"/>
    </location>
</feature>
<dbReference type="PANTHER" id="PTHR24238:SF44">
    <property type="entry name" value="G-PROTEIN COUPLED RECEPTORS FAMILY 1 PROFILE DOMAIN-CONTAINING PROTEIN"/>
    <property type="match status" value="1"/>
</dbReference>
<feature type="transmembrane region" description="Helical" evidence="8">
    <location>
        <begin position="360"/>
        <end position="380"/>
    </location>
</feature>
<evidence type="ECO:0000256" key="3">
    <source>
        <dbReference type="ARBA" id="ARBA00022989"/>
    </source>
</evidence>